<evidence type="ECO:0000259" key="3">
    <source>
        <dbReference type="Pfam" id="PF05532"/>
    </source>
</evidence>
<evidence type="ECO:0000256" key="2">
    <source>
        <dbReference type="SAM" id="MobiDB-lite"/>
    </source>
</evidence>
<protein>
    <submittedName>
        <fullName evidence="4">CsbD family protein</fullName>
    </submittedName>
</protein>
<dbReference type="Gene3D" id="1.10.1470.10">
    <property type="entry name" value="YjbJ"/>
    <property type="match status" value="1"/>
</dbReference>
<dbReference type="AlphaFoldDB" id="A0A895YF00"/>
<gene>
    <name evidence="4" type="ORF">JQS43_09215</name>
</gene>
<name>A0A895YF00_9ACTN</name>
<comment type="similarity">
    <text evidence="1">Belongs to the UPF0337 (CsbD) family.</text>
</comment>
<dbReference type="InterPro" id="IPR008462">
    <property type="entry name" value="CsbD"/>
</dbReference>
<keyword evidence="5" id="KW-1185">Reference proteome</keyword>
<dbReference type="KEGG" id="nhy:JQS43_09215"/>
<feature type="region of interest" description="Disordered" evidence="2">
    <location>
        <begin position="1"/>
        <end position="73"/>
    </location>
</feature>
<sequence>MDDKFENKSEEVAGKIKRKTGEVTDDPELQAEGGMQEGKSKAKQAADKAADSARDAADSVREKARQAFNRDDK</sequence>
<evidence type="ECO:0000313" key="4">
    <source>
        <dbReference type="EMBL" id="QSB16434.1"/>
    </source>
</evidence>
<feature type="compositionally biased region" description="Basic and acidic residues" evidence="2">
    <location>
        <begin position="38"/>
        <end position="73"/>
    </location>
</feature>
<evidence type="ECO:0000313" key="5">
    <source>
        <dbReference type="Proteomes" id="UP000662857"/>
    </source>
</evidence>
<dbReference type="RefSeq" id="WP_239678649.1">
    <property type="nucleotide sequence ID" value="NZ_CP070499.1"/>
</dbReference>
<organism evidence="4 5">
    <name type="scientific">Natronosporangium hydrolyticum</name>
    <dbReference type="NCBI Taxonomy" id="2811111"/>
    <lineage>
        <taxon>Bacteria</taxon>
        <taxon>Bacillati</taxon>
        <taxon>Actinomycetota</taxon>
        <taxon>Actinomycetes</taxon>
        <taxon>Micromonosporales</taxon>
        <taxon>Micromonosporaceae</taxon>
        <taxon>Natronosporangium</taxon>
    </lineage>
</organism>
<dbReference type="SUPFAM" id="SSF69047">
    <property type="entry name" value="Hypothetical protein YjbJ"/>
    <property type="match status" value="1"/>
</dbReference>
<feature type="compositionally biased region" description="Basic and acidic residues" evidence="2">
    <location>
        <begin position="1"/>
        <end position="22"/>
    </location>
</feature>
<evidence type="ECO:0000256" key="1">
    <source>
        <dbReference type="ARBA" id="ARBA00009129"/>
    </source>
</evidence>
<dbReference type="Pfam" id="PF05532">
    <property type="entry name" value="CsbD"/>
    <property type="match status" value="1"/>
</dbReference>
<dbReference type="EMBL" id="CP070499">
    <property type="protein sequence ID" value="QSB16434.1"/>
    <property type="molecule type" value="Genomic_DNA"/>
</dbReference>
<dbReference type="InterPro" id="IPR036629">
    <property type="entry name" value="YjbJ_sf"/>
</dbReference>
<reference evidence="4" key="1">
    <citation type="submission" date="2021-02" db="EMBL/GenBank/DDBJ databases">
        <title>Natrosporangium hydrolyticum gen. nov., sp. nov, a haloalkaliphilic actinobacterium from a soda solonchak soil.</title>
        <authorList>
            <person name="Sorokin D.Y."/>
            <person name="Khijniak T.V."/>
            <person name="Zakharycheva A.P."/>
            <person name="Boueva O.V."/>
            <person name="Ariskina E.V."/>
            <person name="Hahnke R.L."/>
            <person name="Bunk B."/>
            <person name="Sproer C."/>
            <person name="Schumann P."/>
            <person name="Evtushenko L.I."/>
            <person name="Kublanov I.V."/>
        </authorList>
    </citation>
    <scope>NUCLEOTIDE SEQUENCE</scope>
    <source>
        <strain evidence="4">DSM 106523</strain>
    </source>
</reference>
<accession>A0A895YF00</accession>
<feature type="domain" description="CsbD-like" evidence="3">
    <location>
        <begin position="3"/>
        <end position="55"/>
    </location>
</feature>
<proteinExistence type="inferred from homology"/>
<dbReference type="Proteomes" id="UP000662857">
    <property type="component" value="Chromosome"/>
</dbReference>